<dbReference type="PROSITE" id="PS51462">
    <property type="entry name" value="NUDIX"/>
    <property type="match status" value="1"/>
</dbReference>
<dbReference type="RefSeq" id="WP_345368797.1">
    <property type="nucleotide sequence ID" value="NZ_BAABJX010000009.1"/>
</dbReference>
<evidence type="ECO:0000256" key="5">
    <source>
        <dbReference type="ARBA" id="ARBA00022723"/>
    </source>
</evidence>
<dbReference type="Gene3D" id="3.90.79.10">
    <property type="entry name" value="Nucleoside Triphosphate Pyrophosphohydrolase"/>
    <property type="match status" value="1"/>
</dbReference>
<comment type="caution">
    <text evidence="12">The sequence shown here is derived from an EMBL/GenBank/DDBJ whole genome shotgun (WGS) entry which is preliminary data.</text>
</comment>
<evidence type="ECO:0000313" key="13">
    <source>
        <dbReference type="Proteomes" id="UP001500298"/>
    </source>
</evidence>
<proteinExistence type="inferred from homology"/>
<evidence type="ECO:0000256" key="8">
    <source>
        <dbReference type="ARBA" id="ARBA00023229"/>
    </source>
</evidence>
<comment type="pathway">
    <text evidence="1">Isoprenoid biosynthesis; dimethylallyl diphosphate biosynthesis; dimethylallyl diphosphate from isopentenyl diphosphate: step 1/1.</text>
</comment>
<evidence type="ECO:0000256" key="1">
    <source>
        <dbReference type="ARBA" id="ARBA00004826"/>
    </source>
</evidence>
<keyword evidence="7" id="KW-0464">Manganese</keyword>
<dbReference type="NCBIfam" id="NF002995">
    <property type="entry name" value="PRK03759.1"/>
    <property type="match status" value="1"/>
</dbReference>
<organism evidence="12 13">
    <name type="scientific">Algivirga pacifica</name>
    <dbReference type="NCBI Taxonomy" id="1162670"/>
    <lineage>
        <taxon>Bacteria</taxon>
        <taxon>Pseudomonadati</taxon>
        <taxon>Bacteroidota</taxon>
        <taxon>Cytophagia</taxon>
        <taxon>Cytophagales</taxon>
        <taxon>Flammeovirgaceae</taxon>
        <taxon>Algivirga</taxon>
    </lineage>
</organism>
<accession>A0ABP9D2R0</accession>
<keyword evidence="13" id="KW-1185">Reference proteome</keyword>
<dbReference type="Proteomes" id="UP001500298">
    <property type="component" value="Unassembled WGS sequence"/>
</dbReference>
<dbReference type="HAMAP" id="MF_00202">
    <property type="entry name" value="Idi"/>
    <property type="match status" value="1"/>
</dbReference>
<dbReference type="InterPro" id="IPR000086">
    <property type="entry name" value="NUDIX_hydrolase_dom"/>
</dbReference>
<keyword evidence="5" id="KW-0479">Metal-binding</keyword>
<feature type="domain" description="Nudix hydrolase" evidence="11">
    <location>
        <begin position="29"/>
        <end position="161"/>
    </location>
</feature>
<gene>
    <name evidence="12" type="primary">idi</name>
    <name evidence="12" type="ORF">GCM10023331_04230</name>
</gene>
<evidence type="ECO:0000313" key="12">
    <source>
        <dbReference type="EMBL" id="GAA4822983.1"/>
    </source>
</evidence>
<keyword evidence="8" id="KW-0414">Isoprene biosynthesis</keyword>
<dbReference type="PIRSF" id="PIRSF018427">
    <property type="entry name" value="Isopntndiph_ism"/>
    <property type="match status" value="1"/>
</dbReference>
<dbReference type="CDD" id="cd02885">
    <property type="entry name" value="NUDIX_IPP_Isomerase"/>
    <property type="match status" value="1"/>
</dbReference>
<evidence type="ECO:0000256" key="2">
    <source>
        <dbReference type="ARBA" id="ARBA00007579"/>
    </source>
</evidence>
<dbReference type="EMBL" id="BAABJX010000009">
    <property type="protein sequence ID" value="GAA4822983.1"/>
    <property type="molecule type" value="Genomic_DNA"/>
</dbReference>
<evidence type="ECO:0000256" key="9">
    <source>
        <dbReference type="ARBA" id="ARBA00023235"/>
    </source>
</evidence>
<dbReference type="InterPro" id="IPR015797">
    <property type="entry name" value="NUDIX_hydrolase-like_dom_sf"/>
</dbReference>
<dbReference type="Pfam" id="PF00293">
    <property type="entry name" value="NUDIX"/>
    <property type="match status" value="1"/>
</dbReference>
<keyword evidence="6" id="KW-0460">Magnesium</keyword>
<evidence type="ECO:0000256" key="7">
    <source>
        <dbReference type="ARBA" id="ARBA00023211"/>
    </source>
</evidence>
<dbReference type="InterPro" id="IPR056375">
    <property type="entry name" value="Idi_bact"/>
</dbReference>
<comment type="similarity">
    <text evidence="2">Belongs to the IPP isomerase type 1 family.</text>
</comment>
<evidence type="ECO:0000256" key="10">
    <source>
        <dbReference type="NCBIfam" id="TIGR02150"/>
    </source>
</evidence>
<dbReference type="SUPFAM" id="SSF55811">
    <property type="entry name" value="Nudix"/>
    <property type="match status" value="1"/>
</dbReference>
<evidence type="ECO:0000256" key="3">
    <source>
        <dbReference type="ARBA" id="ARBA00012057"/>
    </source>
</evidence>
<dbReference type="InterPro" id="IPR011876">
    <property type="entry name" value="IsopentenylPP_isomerase_typ1"/>
</dbReference>
<keyword evidence="4" id="KW-0963">Cytoplasm</keyword>
<evidence type="ECO:0000259" key="11">
    <source>
        <dbReference type="PROSITE" id="PS51462"/>
    </source>
</evidence>
<evidence type="ECO:0000256" key="4">
    <source>
        <dbReference type="ARBA" id="ARBA00022490"/>
    </source>
</evidence>
<name>A0ABP9D2R0_9BACT</name>
<dbReference type="PANTHER" id="PTHR10885">
    <property type="entry name" value="ISOPENTENYL-DIPHOSPHATE DELTA-ISOMERASE"/>
    <property type="match status" value="1"/>
</dbReference>
<evidence type="ECO:0000256" key="6">
    <source>
        <dbReference type="ARBA" id="ARBA00022842"/>
    </source>
</evidence>
<dbReference type="NCBIfam" id="TIGR02150">
    <property type="entry name" value="IPP_isom_1"/>
    <property type="match status" value="1"/>
</dbReference>
<sequence>MSVQDVILVNEKDEVIGYKEKLQAHMDGDLHRAFSVLLFNKKGEMLIHQRAFDKYHSGGLWTNTCCSHPKAGEDIVSAGRRRLMEEMGIKAEVKHLYHFIYKAPFQNGLTEHELDHVLIGNFEGVPQPNPEEVATYRWVSKDILEEEIKAQPEQFTFWFKMILEEIEKNYSSIWESINYQS</sequence>
<keyword evidence="9" id="KW-0413">Isomerase</keyword>
<dbReference type="PANTHER" id="PTHR10885:SF0">
    <property type="entry name" value="ISOPENTENYL-DIPHOSPHATE DELTA-ISOMERASE"/>
    <property type="match status" value="1"/>
</dbReference>
<dbReference type="EC" id="5.3.3.2" evidence="3 10"/>
<protein>
    <recommendedName>
        <fullName evidence="3 10">Isopentenyl-diphosphate delta-isomerase</fullName>
        <ecNumber evidence="3 10">5.3.3.2</ecNumber>
    </recommendedName>
</protein>
<reference evidence="13" key="1">
    <citation type="journal article" date="2019" name="Int. J. Syst. Evol. Microbiol.">
        <title>The Global Catalogue of Microorganisms (GCM) 10K type strain sequencing project: providing services to taxonomists for standard genome sequencing and annotation.</title>
        <authorList>
            <consortium name="The Broad Institute Genomics Platform"/>
            <consortium name="The Broad Institute Genome Sequencing Center for Infectious Disease"/>
            <person name="Wu L."/>
            <person name="Ma J."/>
        </authorList>
    </citation>
    <scope>NUCLEOTIDE SEQUENCE [LARGE SCALE GENOMIC DNA]</scope>
    <source>
        <strain evidence="13">JCM 18326</strain>
    </source>
</reference>